<name>A0A1X3JHA3_ECOLX</name>
<evidence type="ECO:0000313" key="3">
    <source>
        <dbReference type="Proteomes" id="UP000193045"/>
    </source>
</evidence>
<protein>
    <submittedName>
        <fullName evidence="2">Putative bacteriophage protein</fullName>
    </submittedName>
</protein>
<feature type="region of interest" description="Disordered" evidence="1">
    <location>
        <begin position="1"/>
        <end position="28"/>
    </location>
</feature>
<proteinExistence type="predicted"/>
<organism evidence="2 3">
    <name type="scientific">Escherichia coli H386</name>
    <dbReference type="NCBI Taxonomy" id="656397"/>
    <lineage>
        <taxon>Bacteria</taxon>
        <taxon>Pseudomonadati</taxon>
        <taxon>Pseudomonadota</taxon>
        <taxon>Gammaproteobacteria</taxon>
        <taxon>Enterobacterales</taxon>
        <taxon>Enterobacteriaceae</taxon>
        <taxon>Escherichia</taxon>
    </lineage>
</organism>
<accession>A0A1X3JHA3</accession>
<evidence type="ECO:0000256" key="1">
    <source>
        <dbReference type="SAM" id="MobiDB-lite"/>
    </source>
</evidence>
<dbReference type="AlphaFoldDB" id="A0A1X3JHA3"/>
<sequence>MDSRPGLTITSPSSGTRTGRSNTRTLPPDALLECAGRTRWAFGIRESDVDYPVTIIEGEGFPKLISTSAVVMNQPFGLFFSTGIVLIPVIFECVRTPPVPAGKGRIRIAKFEIMRHCHLQWRCRLPVVQAGSRIITYSRTTLKPSLSKYSMNASTDNTT</sequence>
<feature type="compositionally biased region" description="Low complexity" evidence="1">
    <location>
        <begin position="8"/>
        <end position="25"/>
    </location>
</feature>
<dbReference type="Proteomes" id="UP000193045">
    <property type="component" value="Unassembled WGS sequence"/>
</dbReference>
<comment type="caution">
    <text evidence="2">The sequence shown here is derived from an EMBL/GenBank/DDBJ whole genome shotgun (WGS) entry which is preliminary data.</text>
</comment>
<evidence type="ECO:0000313" key="2">
    <source>
        <dbReference type="EMBL" id="OSL09655.1"/>
    </source>
</evidence>
<gene>
    <name evidence="2" type="ORF">ECVG_04877</name>
</gene>
<dbReference type="EMBL" id="ADJB01000052">
    <property type="protein sequence ID" value="OSL09655.1"/>
    <property type="molecule type" value="Genomic_DNA"/>
</dbReference>
<reference evidence="2 3" key="1">
    <citation type="submission" date="2010-04" db="EMBL/GenBank/DDBJ databases">
        <title>The Genome Sequence of Escherichia coli H386.</title>
        <authorList>
            <consortium name="The Broad Institute Genome Sequencing Platform"/>
            <consortium name="The Broad Institute Genome Sequencing Center for Infectious Disease"/>
            <person name="Feldgarden M."/>
            <person name="Gordon D.M."/>
            <person name="Johnson J.R."/>
            <person name="Johnston B.D."/>
            <person name="Young S."/>
            <person name="Zeng Q."/>
            <person name="Koehrsen M."/>
            <person name="Alvarado L."/>
            <person name="Berlin A.M."/>
            <person name="Borenstein D."/>
            <person name="Chapman S.B."/>
            <person name="Chen Z."/>
            <person name="Engels R."/>
            <person name="Freedman E."/>
            <person name="Gellesch M."/>
            <person name="Goldberg J."/>
            <person name="Griggs A."/>
            <person name="Gujja S."/>
            <person name="Heilman E.R."/>
            <person name="Heiman D.I."/>
            <person name="Hepburn T.A."/>
            <person name="Howarth C."/>
            <person name="Jen D."/>
            <person name="Larson L."/>
            <person name="Mehta T."/>
            <person name="Park D."/>
            <person name="Pearson M."/>
            <person name="Richards J."/>
            <person name="Roberts A."/>
            <person name="Saif S."/>
            <person name="Shea T.D."/>
            <person name="Shenoy N."/>
            <person name="Sisk P."/>
            <person name="Stolte C."/>
            <person name="Sykes S.N."/>
            <person name="Walk T."/>
            <person name="White J."/>
            <person name="Yandava C."/>
            <person name="Haas B."/>
            <person name="Henn M.R."/>
            <person name="Nusbaum C."/>
            <person name="Birren B."/>
        </authorList>
    </citation>
    <scope>NUCLEOTIDE SEQUENCE [LARGE SCALE GENOMIC DNA]</scope>
    <source>
        <strain evidence="2 3">H386</strain>
    </source>
</reference>